<name>A0ABN0F613_9BURK</name>
<sequence length="178" mass="19082">MGRFDQYESHAIESHKLYKPISTFDQGFTMTKIEKVLFTGKTHTTASTHAGASRGHEERLDLRLSAPGNDAHPQHVFEAADPHPTAEQLFAGAWSACLITAIGLAAKAKKVALPSDLALDIEIDLGMTGNAYFLGARINVSMPGVARDVAEAVVHAADELCPYSKATRGNIDVAINVI</sequence>
<dbReference type="Proteomes" id="UP000004980">
    <property type="component" value="Unassembled WGS sequence"/>
</dbReference>
<dbReference type="EMBL" id="AKAU01000287">
    <property type="protein sequence ID" value="EIM94002.1"/>
    <property type="molecule type" value="Genomic_DNA"/>
</dbReference>
<dbReference type="InterPro" id="IPR003718">
    <property type="entry name" value="OsmC/Ohr_fam"/>
</dbReference>
<dbReference type="InterPro" id="IPR019953">
    <property type="entry name" value="OHR"/>
</dbReference>
<protein>
    <submittedName>
        <fullName evidence="2">OsmC family protein</fullName>
    </submittedName>
</protein>
<keyword evidence="3" id="KW-1185">Reference proteome</keyword>
<dbReference type="NCBIfam" id="TIGR03561">
    <property type="entry name" value="organ_hyd_perox"/>
    <property type="match status" value="1"/>
</dbReference>
<gene>
    <name evidence="2" type="ORF">WQE_46644</name>
</gene>
<dbReference type="InterPro" id="IPR036102">
    <property type="entry name" value="OsmC/Ohrsf"/>
</dbReference>
<organism evidence="2 3">
    <name type="scientific">Paraburkholderia hospita</name>
    <dbReference type="NCBI Taxonomy" id="169430"/>
    <lineage>
        <taxon>Bacteria</taxon>
        <taxon>Pseudomonadati</taxon>
        <taxon>Pseudomonadota</taxon>
        <taxon>Betaproteobacteria</taxon>
        <taxon>Burkholderiales</taxon>
        <taxon>Burkholderiaceae</taxon>
        <taxon>Paraburkholderia</taxon>
    </lineage>
</organism>
<proteinExistence type="inferred from homology"/>
<dbReference type="SUPFAM" id="SSF82784">
    <property type="entry name" value="OsmC-like"/>
    <property type="match status" value="1"/>
</dbReference>
<evidence type="ECO:0000256" key="1">
    <source>
        <dbReference type="ARBA" id="ARBA00007378"/>
    </source>
</evidence>
<dbReference type="Pfam" id="PF02566">
    <property type="entry name" value="OsmC"/>
    <property type="match status" value="1"/>
</dbReference>
<dbReference type="PANTHER" id="PTHR33797:SF2">
    <property type="entry name" value="ORGANIC HYDROPEROXIDE RESISTANCE PROTEIN-LIKE"/>
    <property type="match status" value="1"/>
</dbReference>
<evidence type="ECO:0000313" key="3">
    <source>
        <dbReference type="Proteomes" id="UP000004980"/>
    </source>
</evidence>
<evidence type="ECO:0000313" key="2">
    <source>
        <dbReference type="EMBL" id="EIM94002.1"/>
    </source>
</evidence>
<dbReference type="Gene3D" id="3.30.300.20">
    <property type="match status" value="1"/>
</dbReference>
<comment type="caution">
    <text evidence="2">The sequence shown here is derived from an EMBL/GenBank/DDBJ whole genome shotgun (WGS) entry which is preliminary data.</text>
</comment>
<comment type="similarity">
    <text evidence="1">Belongs to the OsmC/Ohr family.</text>
</comment>
<dbReference type="InterPro" id="IPR015946">
    <property type="entry name" value="KH_dom-like_a/b"/>
</dbReference>
<reference evidence="2 3" key="1">
    <citation type="journal article" date="2012" name="J. Bacteriol.">
        <title>Draft Genome Sequence of the Soil Bacterium Burkholderia terrae Strain BS001, Which Interacts with Fungal Surface Structures.</title>
        <authorList>
            <person name="Nazir R."/>
            <person name="Hansen M.A."/>
            <person name="Sorensen S."/>
            <person name="van Elsas J.D."/>
        </authorList>
    </citation>
    <scope>NUCLEOTIDE SEQUENCE [LARGE SCALE GENOMIC DNA]</scope>
    <source>
        <strain evidence="2 3">BS001</strain>
    </source>
</reference>
<dbReference type="PANTHER" id="PTHR33797">
    <property type="entry name" value="ORGANIC HYDROPEROXIDE RESISTANCE PROTEIN-LIKE"/>
    <property type="match status" value="1"/>
</dbReference>
<accession>A0ABN0F613</accession>
<dbReference type="Gene3D" id="2.20.25.10">
    <property type="match status" value="1"/>
</dbReference>